<keyword evidence="3 8" id="KW-0690">Ribosome biogenesis</keyword>
<feature type="binding site" evidence="8">
    <location>
        <begin position="182"/>
        <end position="189"/>
    </location>
    <ligand>
        <name>GTP</name>
        <dbReference type="ChEBI" id="CHEBI:37565"/>
        <label>2</label>
    </ligand>
</feature>
<feature type="binding site" evidence="8">
    <location>
        <begin position="229"/>
        <end position="233"/>
    </location>
    <ligand>
        <name>GTP</name>
        <dbReference type="ChEBI" id="CHEBI:37565"/>
        <label>2</label>
    </ligand>
</feature>
<comment type="caution">
    <text evidence="12">The sequence shown here is derived from an EMBL/GenBank/DDBJ whole genome shotgun (WGS) entry which is preliminary data.</text>
</comment>
<keyword evidence="5 8" id="KW-0547">Nucleotide-binding</keyword>
<evidence type="ECO:0000256" key="4">
    <source>
        <dbReference type="ARBA" id="ARBA00022737"/>
    </source>
</evidence>
<dbReference type="PANTHER" id="PTHR43834">
    <property type="entry name" value="GTPASE DER"/>
    <property type="match status" value="1"/>
</dbReference>
<dbReference type="SUPFAM" id="SSF52540">
    <property type="entry name" value="P-loop containing nucleoside triphosphate hydrolases"/>
    <property type="match status" value="2"/>
</dbReference>
<dbReference type="FunFam" id="3.30.300.20:FF:000004">
    <property type="entry name" value="GTPase Der"/>
    <property type="match status" value="1"/>
</dbReference>
<comment type="similarity">
    <text evidence="1 8 9 10">Belongs to the TRAFAC class TrmE-Era-EngA-EngB-Septin-like GTPase superfamily. EngA (Der) GTPase family.</text>
</comment>
<gene>
    <name evidence="8" type="primary">der</name>
    <name evidence="12" type="ORF">ENS56_12315</name>
</gene>
<dbReference type="NCBIfam" id="TIGR03594">
    <property type="entry name" value="GTPase_EngA"/>
    <property type="match status" value="1"/>
</dbReference>
<evidence type="ECO:0000256" key="2">
    <source>
        <dbReference type="ARBA" id="ARBA00020953"/>
    </source>
</evidence>
<name>A0A832DLB2_9BACT</name>
<evidence type="ECO:0000256" key="10">
    <source>
        <dbReference type="RuleBase" id="RU004481"/>
    </source>
</evidence>
<dbReference type="PANTHER" id="PTHR43834:SF6">
    <property type="entry name" value="GTPASE DER"/>
    <property type="match status" value="1"/>
</dbReference>
<proteinExistence type="inferred from homology"/>
<dbReference type="GO" id="GO:0005525">
    <property type="term" value="F:GTP binding"/>
    <property type="evidence" value="ECO:0007669"/>
    <property type="project" value="UniProtKB-UniRule"/>
</dbReference>
<evidence type="ECO:0000256" key="9">
    <source>
        <dbReference type="PROSITE-ProRule" id="PRU01049"/>
    </source>
</evidence>
<keyword evidence="6 8" id="KW-0342">GTP-binding</keyword>
<comment type="subunit">
    <text evidence="8">Associates with the 50S ribosomal subunit.</text>
</comment>
<dbReference type="EMBL" id="DSVI01000019">
    <property type="protein sequence ID" value="HGT48815.1"/>
    <property type="molecule type" value="Genomic_DNA"/>
</dbReference>
<sequence>MKLPLVAIVGRPNVGKSTLFNRLLGKRDAIVDDVSGVTRDRNYGESDWAGKKFRLIDTGGYVPESSDLFESAIREQVEIAIEESDSIIFLLDFKAGLNPIDKIISNMLRQSGKKYFVVINKVDNEIQKQALSEFYELGMDKIYNISALSGRQLGDLLDDITSDFPQINETTEDPRLKIAIVGRPNVGKSSLTNALLGQERSIVTDIPGTTRDSIDSILKYYGEEIILIDTAGLRKKSKVQESIEFFSNIRTYKAIGECDVAIVLIDAKLGFESQDQKIIDEVIRWRKGLIVAVNKWDLIEKDQNTAQIFEKAIKQKLGTASFAPIIFISALTKQRIFKLIELSKQVESERKKKIPTSQLNDEILPEIEKNPPPATKTGREVKIKYITQVGAHYPIFLFFTNYPNQVAEHYKRFLENLLRRKYGFEGVPLTLSFKSKSKEFK</sequence>
<dbReference type="AlphaFoldDB" id="A0A832DLB2"/>
<evidence type="ECO:0000256" key="3">
    <source>
        <dbReference type="ARBA" id="ARBA00022517"/>
    </source>
</evidence>
<reference evidence="12" key="1">
    <citation type="journal article" date="2020" name="mSystems">
        <title>Genome- and Community-Level Interaction Insights into Carbon Utilization and Element Cycling Functions of Hydrothermarchaeota in Hydrothermal Sediment.</title>
        <authorList>
            <person name="Zhou Z."/>
            <person name="Liu Y."/>
            <person name="Xu W."/>
            <person name="Pan J."/>
            <person name="Luo Z.H."/>
            <person name="Li M."/>
        </authorList>
    </citation>
    <scope>NUCLEOTIDE SEQUENCE [LARGE SCALE GENOMIC DNA]</scope>
    <source>
        <strain evidence="12">SpSt-500</strain>
    </source>
</reference>
<dbReference type="CDD" id="cd01894">
    <property type="entry name" value="EngA1"/>
    <property type="match status" value="1"/>
</dbReference>
<dbReference type="Pfam" id="PF14714">
    <property type="entry name" value="KH_dom-like"/>
    <property type="match status" value="1"/>
</dbReference>
<protein>
    <recommendedName>
        <fullName evidence="2 8">GTPase Der</fullName>
    </recommendedName>
    <alternativeName>
        <fullName evidence="7 8">GTP-binding protein EngA</fullName>
    </alternativeName>
</protein>
<dbReference type="PIRSF" id="PIRSF006485">
    <property type="entry name" value="GTP-binding_EngA"/>
    <property type="match status" value="1"/>
</dbReference>
<accession>A0A832DLB2</accession>
<dbReference type="Gene3D" id="3.40.50.300">
    <property type="entry name" value="P-loop containing nucleotide triphosphate hydrolases"/>
    <property type="match status" value="2"/>
</dbReference>
<evidence type="ECO:0000256" key="5">
    <source>
        <dbReference type="ARBA" id="ARBA00022741"/>
    </source>
</evidence>
<keyword evidence="4 10" id="KW-0677">Repeat</keyword>
<dbReference type="GO" id="GO:0042254">
    <property type="term" value="P:ribosome biogenesis"/>
    <property type="evidence" value="ECO:0007669"/>
    <property type="project" value="UniProtKB-KW"/>
</dbReference>
<dbReference type="InterPro" id="IPR027417">
    <property type="entry name" value="P-loop_NTPase"/>
</dbReference>
<evidence type="ECO:0000256" key="7">
    <source>
        <dbReference type="ARBA" id="ARBA00032345"/>
    </source>
</evidence>
<evidence type="ECO:0000259" key="11">
    <source>
        <dbReference type="PROSITE" id="PS51712"/>
    </source>
</evidence>
<dbReference type="NCBIfam" id="TIGR00231">
    <property type="entry name" value="small_GTP"/>
    <property type="match status" value="2"/>
</dbReference>
<evidence type="ECO:0000256" key="1">
    <source>
        <dbReference type="ARBA" id="ARBA00008279"/>
    </source>
</evidence>
<feature type="domain" description="EngA-type G" evidence="11">
    <location>
        <begin position="176"/>
        <end position="351"/>
    </location>
</feature>
<dbReference type="InterPro" id="IPR031166">
    <property type="entry name" value="G_ENGA"/>
</dbReference>
<dbReference type="PRINTS" id="PR00326">
    <property type="entry name" value="GTP1OBG"/>
</dbReference>
<dbReference type="Gene3D" id="3.30.300.20">
    <property type="match status" value="1"/>
</dbReference>
<dbReference type="InterPro" id="IPR016484">
    <property type="entry name" value="GTPase_Der"/>
</dbReference>
<evidence type="ECO:0000256" key="6">
    <source>
        <dbReference type="ARBA" id="ARBA00023134"/>
    </source>
</evidence>
<feature type="domain" description="EngA-type G" evidence="11">
    <location>
        <begin position="4"/>
        <end position="168"/>
    </location>
</feature>
<comment type="function">
    <text evidence="8 10">GTPase that plays an essential role in the late steps of ribosome biogenesis.</text>
</comment>
<feature type="binding site" evidence="8">
    <location>
        <begin position="120"/>
        <end position="123"/>
    </location>
    <ligand>
        <name>GTP</name>
        <dbReference type="ChEBI" id="CHEBI:37565"/>
        <label>1</label>
    </ligand>
</feature>
<dbReference type="GO" id="GO:0043022">
    <property type="term" value="F:ribosome binding"/>
    <property type="evidence" value="ECO:0007669"/>
    <property type="project" value="TreeGrafter"/>
</dbReference>
<dbReference type="CDD" id="cd01895">
    <property type="entry name" value="EngA2"/>
    <property type="match status" value="1"/>
</dbReference>
<dbReference type="Pfam" id="PF01926">
    <property type="entry name" value="MMR_HSR1"/>
    <property type="match status" value="2"/>
</dbReference>
<dbReference type="InterPro" id="IPR005225">
    <property type="entry name" value="Small_GTP-bd"/>
</dbReference>
<dbReference type="InterPro" id="IPR006073">
    <property type="entry name" value="GTP-bd"/>
</dbReference>
<dbReference type="FunFam" id="3.40.50.300:FF:000040">
    <property type="entry name" value="GTPase Der"/>
    <property type="match status" value="1"/>
</dbReference>
<dbReference type="HAMAP" id="MF_00195">
    <property type="entry name" value="GTPase_Der"/>
    <property type="match status" value="1"/>
</dbReference>
<feature type="binding site" evidence="8">
    <location>
        <begin position="57"/>
        <end position="61"/>
    </location>
    <ligand>
        <name>GTP</name>
        <dbReference type="ChEBI" id="CHEBI:37565"/>
        <label>1</label>
    </ligand>
</feature>
<dbReference type="PROSITE" id="PS51712">
    <property type="entry name" value="G_ENGA"/>
    <property type="match status" value="2"/>
</dbReference>
<organism evidence="12">
    <name type="scientific">Ignavibacterium album</name>
    <dbReference type="NCBI Taxonomy" id="591197"/>
    <lineage>
        <taxon>Bacteria</taxon>
        <taxon>Pseudomonadati</taxon>
        <taxon>Ignavibacteriota</taxon>
        <taxon>Ignavibacteria</taxon>
        <taxon>Ignavibacteriales</taxon>
        <taxon>Ignavibacteriaceae</taxon>
        <taxon>Ignavibacterium</taxon>
    </lineage>
</organism>
<feature type="binding site" evidence="8">
    <location>
        <begin position="10"/>
        <end position="17"/>
    </location>
    <ligand>
        <name>GTP</name>
        <dbReference type="ChEBI" id="CHEBI:37565"/>
        <label>1</label>
    </ligand>
</feature>
<dbReference type="InterPro" id="IPR015946">
    <property type="entry name" value="KH_dom-like_a/b"/>
</dbReference>
<dbReference type="InterPro" id="IPR032859">
    <property type="entry name" value="KH_dom-like"/>
</dbReference>
<feature type="binding site" evidence="8">
    <location>
        <begin position="294"/>
        <end position="297"/>
    </location>
    <ligand>
        <name>GTP</name>
        <dbReference type="ChEBI" id="CHEBI:37565"/>
        <label>2</label>
    </ligand>
</feature>
<evidence type="ECO:0000256" key="8">
    <source>
        <dbReference type="HAMAP-Rule" id="MF_00195"/>
    </source>
</evidence>
<evidence type="ECO:0000313" key="12">
    <source>
        <dbReference type="EMBL" id="HGT48815.1"/>
    </source>
</evidence>
<dbReference type="FunFam" id="3.40.50.300:FF:000057">
    <property type="entry name" value="GTPase Der"/>
    <property type="match status" value="1"/>
</dbReference>